<keyword evidence="2" id="KW-0812">Transmembrane</keyword>
<reference evidence="3 4" key="1">
    <citation type="submission" date="2024-09" db="EMBL/GenBank/DDBJ databases">
        <authorList>
            <person name="Sun Q."/>
            <person name="Mori K."/>
        </authorList>
    </citation>
    <scope>NUCLEOTIDE SEQUENCE [LARGE SCALE GENOMIC DNA]</scope>
    <source>
        <strain evidence="3 4">JCM 3143</strain>
    </source>
</reference>
<feature type="transmembrane region" description="Helical" evidence="2">
    <location>
        <begin position="31"/>
        <end position="53"/>
    </location>
</feature>
<keyword evidence="4" id="KW-1185">Reference proteome</keyword>
<feature type="transmembrane region" description="Helical" evidence="2">
    <location>
        <begin position="497"/>
        <end position="513"/>
    </location>
</feature>
<evidence type="ECO:0000313" key="3">
    <source>
        <dbReference type="EMBL" id="MFB9627305.1"/>
    </source>
</evidence>
<feature type="transmembrane region" description="Helical" evidence="2">
    <location>
        <begin position="59"/>
        <end position="79"/>
    </location>
</feature>
<feature type="transmembrane region" description="Helical" evidence="2">
    <location>
        <begin position="583"/>
        <end position="603"/>
    </location>
</feature>
<feature type="transmembrane region" description="Helical" evidence="2">
    <location>
        <begin position="520"/>
        <end position="541"/>
    </location>
</feature>
<keyword evidence="2" id="KW-1133">Transmembrane helix</keyword>
<evidence type="ECO:0000313" key="4">
    <source>
        <dbReference type="Proteomes" id="UP001589532"/>
    </source>
</evidence>
<evidence type="ECO:0000256" key="1">
    <source>
        <dbReference type="SAM" id="MobiDB-lite"/>
    </source>
</evidence>
<evidence type="ECO:0000256" key="2">
    <source>
        <dbReference type="SAM" id="Phobius"/>
    </source>
</evidence>
<comment type="caution">
    <text evidence="3">The sequence shown here is derived from an EMBL/GenBank/DDBJ whole genome shotgun (WGS) entry which is preliminary data.</text>
</comment>
<dbReference type="EMBL" id="JBHMBW010000029">
    <property type="protein sequence ID" value="MFB9627305.1"/>
    <property type="molecule type" value="Genomic_DNA"/>
</dbReference>
<accession>A0ABV5S6S3</accession>
<feature type="transmembrane region" description="Helical" evidence="2">
    <location>
        <begin position="431"/>
        <end position="453"/>
    </location>
</feature>
<name>A0ABV5S6S3_9ACTN</name>
<feature type="transmembrane region" description="Helical" evidence="2">
    <location>
        <begin position="271"/>
        <end position="296"/>
    </location>
</feature>
<feature type="transmembrane region" description="Helical" evidence="2">
    <location>
        <begin position="308"/>
        <end position="325"/>
    </location>
</feature>
<sequence>MAEAPSLARPVAPSPGPEKKEPPADGSLRRAAAWLPATAVVLSAGGTAVVYGVSVADLALFSVYVLFGIVLPGLLLVRAFSRRAHPLPEELALGLTLGYALEVLTYVPARALGLPLLFLAWPISTYAVFLAVPRLRRYWKRDARAGRTPLWWSWCLALIMICLVVWTAVSLYSTNSLTWPVLGVSSVDMPFHLSLVGELKHHMPPMVPTVAGEPLVYHWFVYAHLAATSWVTGIEPLVLLFRLAMLPMYAALVITLAALGRRVTGSRGGALCAVAGTVFLLAPDLYLHTISGLFTWNPVQSWSSPTQVFGAVLFTPVVLLLIDVLELRRPTWGRWVLLGVMLVAVTGAKATYLPLLAAGLVAVAAVETLRRRRAPWRVLGALGLSAVCLIFAQFVLFGGARQGMVFDPLSLVRVTWRNLTGLGRVAEVPSATMAGVTLLCLLCGAIAWCGVLGLLRRPLLLLRPVVVLALAMSVSGCAVALLFAHPHLSQAYFLQGPYPYLAMVAAHGLTLVVRSARAPLAAVVLVAGLAMAAVYIIKIAFNVQIPLGSGDDIILYLPYLALLGVVLLTALVLRVLRQDKRRVCALILCMVTAAGSPAAWFVRALPGTRVPPSKIPSAWAVPVGLFAAGRWLRAHSRPGDLVATNVHCRIAIVSKCETREFWVAALSERRVLVEGWTYTATNMDRWRPGQVAEDLPFWDLDRIRANDSAFQQPSAETIGRLRNDFGVRWLLADERRLPAGVSLDGFAECRYRAGDYAVYRLPSRQR</sequence>
<proteinExistence type="predicted"/>
<feature type="transmembrane region" description="Helical" evidence="2">
    <location>
        <begin position="465"/>
        <end position="485"/>
    </location>
</feature>
<feature type="region of interest" description="Disordered" evidence="1">
    <location>
        <begin position="1"/>
        <end position="25"/>
    </location>
</feature>
<protein>
    <submittedName>
        <fullName evidence="3">Uncharacterized protein</fullName>
    </submittedName>
</protein>
<feature type="transmembrane region" description="Helical" evidence="2">
    <location>
        <begin position="239"/>
        <end position="259"/>
    </location>
</feature>
<dbReference type="Proteomes" id="UP001589532">
    <property type="component" value="Unassembled WGS sequence"/>
</dbReference>
<gene>
    <name evidence="3" type="ORF">ACFFSA_29830</name>
</gene>
<feature type="transmembrane region" description="Helical" evidence="2">
    <location>
        <begin position="114"/>
        <end position="132"/>
    </location>
</feature>
<feature type="transmembrane region" description="Helical" evidence="2">
    <location>
        <begin position="381"/>
        <end position="400"/>
    </location>
</feature>
<dbReference type="RefSeq" id="WP_345001361.1">
    <property type="nucleotide sequence ID" value="NZ_BAAAXV010000009.1"/>
</dbReference>
<feature type="transmembrane region" description="Helical" evidence="2">
    <location>
        <begin position="152"/>
        <end position="172"/>
    </location>
</feature>
<feature type="transmembrane region" description="Helical" evidence="2">
    <location>
        <begin position="553"/>
        <end position="576"/>
    </location>
</feature>
<feature type="transmembrane region" description="Helical" evidence="2">
    <location>
        <begin position="353"/>
        <end position="369"/>
    </location>
</feature>
<organism evidence="3 4">
    <name type="scientific">Nonomuraea helvata</name>
    <dbReference type="NCBI Taxonomy" id="37484"/>
    <lineage>
        <taxon>Bacteria</taxon>
        <taxon>Bacillati</taxon>
        <taxon>Actinomycetota</taxon>
        <taxon>Actinomycetes</taxon>
        <taxon>Streptosporangiales</taxon>
        <taxon>Streptosporangiaceae</taxon>
        <taxon>Nonomuraea</taxon>
    </lineage>
</organism>
<keyword evidence="2" id="KW-0472">Membrane</keyword>